<dbReference type="InterPro" id="IPR035994">
    <property type="entry name" value="Nucleoside_phosphorylase_sf"/>
</dbReference>
<dbReference type="FunCoup" id="Q74CL0">
    <property type="interactions" value="209"/>
</dbReference>
<evidence type="ECO:0000256" key="2">
    <source>
        <dbReference type="ARBA" id="ARBA00021980"/>
    </source>
</evidence>
<name>Q74CL0_GEOSL</name>
<dbReference type="EnsemblBacteria" id="AAR35041">
    <property type="protein sequence ID" value="AAR35041"/>
    <property type="gene ID" value="GSU1663"/>
</dbReference>
<dbReference type="GO" id="GO:0004731">
    <property type="term" value="F:purine-nucleoside phosphorylase activity"/>
    <property type="evidence" value="ECO:0000318"/>
    <property type="project" value="GO_Central"/>
</dbReference>
<dbReference type="InterPro" id="IPR000845">
    <property type="entry name" value="Nucleoside_phosphorylase_d"/>
</dbReference>
<accession>Q74CL0</accession>
<evidence type="ECO:0000313" key="6">
    <source>
        <dbReference type="Proteomes" id="UP000000577"/>
    </source>
</evidence>
<dbReference type="SUPFAM" id="SSF53167">
    <property type="entry name" value="Purine and uridine phosphorylases"/>
    <property type="match status" value="1"/>
</dbReference>
<protein>
    <recommendedName>
        <fullName evidence="2">Uridine phosphorylase</fullName>
        <ecNumber evidence="1">2.4.2.3</ecNumber>
    </recommendedName>
</protein>
<dbReference type="EMBL" id="AE017180">
    <property type="protein sequence ID" value="AAR35041.1"/>
    <property type="molecule type" value="Genomic_DNA"/>
</dbReference>
<dbReference type="EC" id="2.4.2.3" evidence="1"/>
<dbReference type="GO" id="GO:0005829">
    <property type="term" value="C:cytosol"/>
    <property type="evidence" value="ECO:0000318"/>
    <property type="project" value="GO_Central"/>
</dbReference>
<dbReference type="HOGENOM" id="CLU_075954_0_0_7"/>
<dbReference type="DNASU" id="2685475"/>
<dbReference type="STRING" id="243231.GSU1663"/>
<dbReference type="Pfam" id="PF01048">
    <property type="entry name" value="PNP_UDP_1"/>
    <property type="match status" value="1"/>
</dbReference>
<evidence type="ECO:0000313" key="5">
    <source>
        <dbReference type="EMBL" id="AAR35041.1"/>
    </source>
</evidence>
<keyword evidence="6" id="KW-1185">Reference proteome</keyword>
<sequence length="323" mass="35033">MGKLLTPDDLPIVRGRVYHLDLAPEELARRVIVVGDPDRVPVLAEELLALREVDRFHRGFRTITGVTAETGQRVSFVTSGIGAPSTEIVLNELAALNEVDFASMTRRERWQPLTLVRLGTSGGLNPVTPVGTLILTDYVVGLDNTALYYDIPLPDEACALLEEKVGSVLTGTELPGARFAGKIAPYAARSDRGLLASLTAAASTLELNWTRGLTISSAGFFAEQGRGVARVGTTQVNLLDAFERLASPWPGLELQNMEMEAGFFLHFLGGMRYRAAVVCVVINQRSSGVFMADYRRQVLDGARLILRAFKEYGDARAKSGALA</sequence>
<evidence type="ECO:0000256" key="1">
    <source>
        <dbReference type="ARBA" id="ARBA00011888"/>
    </source>
</evidence>
<dbReference type="GO" id="GO:0004850">
    <property type="term" value="F:uridine phosphorylase activity"/>
    <property type="evidence" value="ECO:0007669"/>
    <property type="project" value="UniProtKB-EC"/>
</dbReference>
<dbReference type="GO" id="GO:0006152">
    <property type="term" value="P:purine nucleoside catabolic process"/>
    <property type="evidence" value="ECO:0000318"/>
    <property type="project" value="GO_Central"/>
</dbReference>
<feature type="domain" description="Nucleoside phosphorylase" evidence="4">
    <location>
        <begin position="30"/>
        <end position="307"/>
    </location>
</feature>
<evidence type="ECO:0000256" key="3">
    <source>
        <dbReference type="ARBA" id="ARBA00048447"/>
    </source>
</evidence>
<gene>
    <name evidence="5" type="ordered locus">GSU1663</name>
</gene>
<dbReference type="AlphaFoldDB" id="Q74CL0"/>
<dbReference type="InParanoid" id="Q74CL0"/>
<evidence type="ECO:0000259" key="4">
    <source>
        <dbReference type="Pfam" id="PF01048"/>
    </source>
</evidence>
<dbReference type="SMR" id="Q74CL0"/>
<dbReference type="OrthoDB" id="9782889at2"/>
<dbReference type="eggNOG" id="COG2820">
    <property type="taxonomic scope" value="Bacteria"/>
</dbReference>
<dbReference type="PATRIC" id="fig|243231.5.peg.1706"/>
<reference evidence="5 6" key="1">
    <citation type="journal article" date="2003" name="Science">
        <title>Genome of Geobacter sulfurreducens: metal reduction in subsurface environments.</title>
        <authorList>
            <person name="Methe B.A."/>
            <person name="Nelson K.E."/>
            <person name="Eisen J.A."/>
            <person name="Paulsen I.T."/>
            <person name="Nelson W."/>
            <person name="Heidelberg J.F."/>
            <person name="Wu D."/>
            <person name="Wu M."/>
            <person name="Ward N."/>
            <person name="Beanan M.J."/>
            <person name="Dodson R.J."/>
            <person name="Madupu R."/>
            <person name="Brinkac L.M."/>
            <person name="Daugherty S.C."/>
            <person name="DeBoy R.T."/>
            <person name="Durkin A.S."/>
            <person name="Gwinn M."/>
            <person name="Kolonay J.F."/>
            <person name="Sullivan S.A."/>
            <person name="Haft D.H."/>
            <person name="Selengut J."/>
            <person name="Davidsen T.M."/>
            <person name="Zafar N."/>
            <person name="White O."/>
            <person name="Tran B."/>
            <person name="Romero C."/>
            <person name="Forberger H.A."/>
            <person name="Weidman J."/>
            <person name="Khouri H."/>
            <person name="Feldblyum T.V."/>
            <person name="Utterback T.R."/>
            <person name="Van Aken S.E."/>
            <person name="Lovley D.R."/>
            <person name="Fraser C.M."/>
        </authorList>
    </citation>
    <scope>NUCLEOTIDE SEQUENCE [LARGE SCALE GENOMIC DNA]</scope>
    <source>
        <strain evidence="6">ATCC 51573 / DSM 12127 / PCA</strain>
    </source>
</reference>
<reference evidence="5 6" key="2">
    <citation type="journal article" date="2012" name="BMC Genomics">
        <title>Comparative genomic analysis of Geobacter sulfurreducens KN400, a strain with enhanced capacity for extracellular electron transfer and electricity production.</title>
        <authorList>
            <person name="Butler J.E."/>
            <person name="Young N.D."/>
            <person name="Aklujkar M."/>
            <person name="Lovley D.R."/>
        </authorList>
    </citation>
    <scope>NUCLEOTIDE SEQUENCE [LARGE SCALE GENOMIC DNA]</scope>
    <source>
        <strain evidence="6">ATCC 51573 / DSM 12127 / PCA</strain>
    </source>
</reference>
<dbReference type="PANTHER" id="PTHR43691:SF11">
    <property type="entry name" value="FI09636P-RELATED"/>
    <property type="match status" value="1"/>
</dbReference>
<comment type="catalytic activity">
    <reaction evidence="3">
        <text>uridine + phosphate = alpha-D-ribose 1-phosphate + uracil</text>
        <dbReference type="Rhea" id="RHEA:24388"/>
        <dbReference type="ChEBI" id="CHEBI:16704"/>
        <dbReference type="ChEBI" id="CHEBI:17568"/>
        <dbReference type="ChEBI" id="CHEBI:43474"/>
        <dbReference type="ChEBI" id="CHEBI:57720"/>
        <dbReference type="EC" id="2.4.2.3"/>
    </reaction>
</comment>
<organism evidence="5 6">
    <name type="scientific">Geobacter sulfurreducens (strain ATCC 51573 / DSM 12127 / PCA)</name>
    <dbReference type="NCBI Taxonomy" id="243231"/>
    <lineage>
        <taxon>Bacteria</taxon>
        <taxon>Pseudomonadati</taxon>
        <taxon>Thermodesulfobacteriota</taxon>
        <taxon>Desulfuromonadia</taxon>
        <taxon>Geobacterales</taxon>
        <taxon>Geobacteraceae</taxon>
        <taxon>Geobacter</taxon>
    </lineage>
</organism>
<dbReference type="Proteomes" id="UP000000577">
    <property type="component" value="Chromosome"/>
</dbReference>
<dbReference type="PANTHER" id="PTHR43691">
    <property type="entry name" value="URIDINE PHOSPHORYLASE"/>
    <property type="match status" value="1"/>
</dbReference>
<proteinExistence type="predicted"/>
<dbReference type="KEGG" id="gsu:GSU1663"/>
<dbReference type="Gene3D" id="3.40.50.1580">
    <property type="entry name" value="Nucleoside phosphorylase domain"/>
    <property type="match status" value="1"/>
</dbReference>
<dbReference type="RefSeq" id="WP_010942307.1">
    <property type="nucleotide sequence ID" value="NC_002939.5"/>
</dbReference>